<evidence type="ECO:0000313" key="11">
    <source>
        <dbReference type="EMBL" id="CEP22808.1"/>
    </source>
</evidence>
<dbReference type="PANTHER" id="PTHR15959:SF0">
    <property type="entry name" value="SYNTAXIN-18"/>
    <property type="match status" value="1"/>
</dbReference>
<evidence type="ECO:0000256" key="4">
    <source>
        <dbReference type="ARBA" id="ARBA00022692"/>
    </source>
</evidence>
<evidence type="ECO:0000256" key="7">
    <source>
        <dbReference type="ARBA" id="ARBA00023054"/>
    </source>
</evidence>
<dbReference type="EMBL" id="CDQK01000003">
    <property type="protein sequence ID" value="CEP22808.1"/>
    <property type="molecule type" value="Genomic_DNA"/>
</dbReference>
<keyword evidence="5" id="KW-0653">Protein transport</keyword>
<evidence type="ECO:0000259" key="10">
    <source>
        <dbReference type="PROSITE" id="PS50192"/>
    </source>
</evidence>
<dbReference type="PROSITE" id="PS50192">
    <property type="entry name" value="T_SNARE"/>
    <property type="match status" value="1"/>
</dbReference>
<dbReference type="InterPro" id="IPR019529">
    <property type="entry name" value="Syntaxin-18_N"/>
</dbReference>
<evidence type="ECO:0000256" key="5">
    <source>
        <dbReference type="ARBA" id="ARBA00022927"/>
    </source>
</evidence>
<accession>A0A0H5C4C4</accession>
<sequence length="303" mass="35086">MRNHTSEFTDLVRSYSKELGIKPKEQVQHVVIDDTFISEAVDLFRHVSELRKLLLGVKDEYLLSSYSHKGEGMTEEERDEVDSHARVELRKDSERLTHLKNYETKRSKSKQFFAFNKGQASAVNNFRNGVLSSLNFELEETSRLLLEMQETRLSRKRDIDLTDFNSNTMKVDDRYTTLLLEEAESQRLQDELEELPKEQVMLLETENGEILDAKLEELAKVEQIQNSVVEIAQLHSQLSSYLQLQSESIRSLCNEQDLIEMDVSEAGKQLRKATGRGNYATKVIMVMAILMGLIILVYDHIHW</sequence>
<evidence type="ECO:0000256" key="1">
    <source>
        <dbReference type="ARBA" id="ARBA00004211"/>
    </source>
</evidence>
<feature type="domain" description="T-SNARE coiled-coil homology" evidence="10">
    <location>
        <begin position="211"/>
        <end position="273"/>
    </location>
</feature>
<evidence type="ECO:0000256" key="8">
    <source>
        <dbReference type="ARBA" id="ARBA00023136"/>
    </source>
</evidence>
<keyword evidence="3" id="KW-0813">Transport</keyword>
<dbReference type="SUPFAM" id="SSF58038">
    <property type="entry name" value="SNARE fusion complex"/>
    <property type="match status" value="1"/>
</dbReference>
<dbReference type="AlphaFoldDB" id="A0A0H5C4C4"/>
<dbReference type="PANTHER" id="PTHR15959">
    <property type="entry name" value="SYNTAXIN-18"/>
    <property type="match status" value="1"/>
</dbReference>
<keyword evidence="4 9" id="KW-0812">Transmembrane</keyword>
<feature type="transmembrane region" description="Helical" evidence="9">
    <location>
        <begin position="279"/>
        <end position="298"/>
    </location>
</feature>
<dbReference type="Gene3D" id="1.20.5.110">
    <property type="match status" value="1"/>
</dbReference>
<keyword evidence="8 9" id="KW-0472">Membrane</keyword>
<name>A0A0H5C4C4_CYBJN</name>
<dbReference type="GO" id="GO:0031201">
    <property type="term" value="C:SNARE complex"/>
    <property type="evidence" value="ECO:0007669"/>
    <property type="project" value="TreeGrafter"/>
</dbReference>
<gene>
    <name evidence="11" type="primary">UFE1</name>
    <name evidence="11" type="ORF">BN1211_3256</name>
</gene>
<keyword evidence="6 9" id="KW-1133">Transmembrane helix</keyword>
<dbReference type="Proteomes" id="UP000038830">
    <property type="component" value="Unassembled WGS sequence"/>
</dbReference>
<proteinExistence type="inferred from homology"/>
<comment type="subcellular location">
    <subcellularLocation>
        <location evidence="1">Membrane</location>
        <topology evidence="1">Single-pass type IV membrane protein</topology>
    </subcellularLocation>
</comment>
<evidence type="ECO:0000256" key="3">
    <source>
        <dbReference type="ARBA" id="ARBA00022448"/>
    </source>
</evidence>
<dbReference type="Pfam" id="PF10496">
    <property type="entry name" value="Syntaxin-18_N"/>
    <property type="match status" value="1"/>
</dbReference>
<dbReference type="GO" id="GO:0006890">
    <property type="term" value="P:retrograde vesicle-mediated transport, Golgi to endoplasmic reticulum"/>
    <property type="evidence" value="ECO:0007669"/>
    <property type="project" value="TreeGrafter"/>
</dbReference>
<comment type="similarity">
    <text evidence="2">Belongs to the syntaxin family.</text>
</comment>
<protein>
    <submittedName>
        <fullName evidence="11">UFE1 protein</fullName>
    </submittedName>
</protein>
<dbReference type="InterPro" id="IPR000727">
    <property type="entry name" value="T_SNARE_dom"/>
</dbReference>
<reference evidence="12" key="1">
    <citation type="journal article" date="2015" name="J. Biotechnol.">
        <title>The structure of the Cyberlindnera jadinii genome and its relation to Candida utilis analyzed by the occurrence of single nucleotide polymorphisms.</title>
        <authorList>
            <person name="Rupp O."/>
            <person name="Brinkrolf K."/>
            <person name="Buerth C."/>
            <person name="Kunigo M."/>
            <person name="Schneider J."/>
            <person name="Jaenicke S."/>
            <person name="Goesmann A."/>
            <person name="Puehler A."/>
            <person name="Jaeger K.-E."/>
            <person name="Ernst J.F."/>
        </authorList>
    </citation>
    <scope>NUCLEOTIDE SEQUENCE [LARGE SCALE GENOMIC DNA]</scope>
    <source>
        <strain evidence="12">ATCC 18201 / CBS 1600 / BCRC 20928 / JCM 3617 / NBRC 0987 / NRRL Y-1542</strain>
    </source>
</reference>
<dbReference type="GO" id="GO:0015031">
    <property type="term" value="P:protein transport"/>
    <property type="evidence" value="ECO:0007669"/>
    <property type="project" value="UniProtKB-KW"/>
</dbReference>
<organism evidence="11 12">
    <name type="scientific">Cyberlindnera jadinii (strain ATCC 18201 / CBS 1600 / BCRC 20928 / JCM 3617 / NBRC 0987 / NRRL Y-1542)</name>
    <name type="common">Torula yeast</name>
    <name type="synonym">Candida utilis</name>
    <dbReference type="NCBI Taxonomy" id="983966"/>
    <lineage>
        <taxon>Eukaryota</taxon>
        <taxon>Fungi</taxon>
        <taxon>Dikarya</taxon>
        <taxon>Ascomycota</taxon>
        <taxon>Saccharomycotina</taxon>
        <taxon>Saccharomycetes</taxon>
        <taxon>Phaffomycetales</taxon>
        <taxon>Phaffomycetaceae</taxon>
        <taxon>Cyberlindnera</taxon>
    </lineage>
</organism>
<keyword evidence="7" id="KW-0175">Coiled coil</keyword>
<evidence type="ECO:0000256" key="2">
    <source>
        <dbReference type="ARBA" id="ARBA00009063"/>
    </source>
</evidence>
<dbReference type="GO" id="GO:0005783">
    <property type="term" value="C:endoplasmic reticulum"/>
    <property type="evidence" value="ECO:0007669"/>
    <property type="project" value="TreeGrafter"/>
</dbReference>
<evidence type="ECO:0000313" key="12">
    <source>
        <dbReference type="Proteomes" id="UP000038830"/>
    </source>
</evidence>
<evidence type="ECO:0000256" key="6">
    <source>
        <dbReference type="ARBA" id="ARBA00022989"/>
    </source>
</evidence>
<evidence type="ECO:0000256" key="9">
    <source>
        <dbReference type="SAM" id="Phobius"/>
    </source>
</evidence>